<reference evidence="2" key="1">
    <citation type="journal article" date="2019" name="Int. J. Syst. Evol. Microbiol.">
        <title>The Global Catalogue of Microorganisms (GCM) 10K type strain sequencing project: providing services to taxonomists for standard genome sequencing and annotation.</title>
        <authorList>
            <consortium name="The Broad Institute Genomics Platform"/>
            <consortium name="The Broad Institute Genome Sequencing Center for Infectious Disease"/>
            <person name="Wu L."/>
            <person name="Ma J."/>
        </authorList>
    </citation>
    <scope>NUCLEOTIDE SEQUENCE [LARGE SCALE GENOMIC DNA]</scope>
    <source>
        <strain evidence="2">JCM 1365</strain>
    </source>
</reference>
<accession>A0ABQ2IA16</accession>
<name>A0ABQ2IA16_9MICO</name>
<gene>
    <name evidence="1" type="ORF">GCM10009721_32050</name>
</gene>
<protein>
    <submittedName>
        <fullName evidence="1">Uncharacterized protein</fullName>
    </submittedName>
</protein>
<dbReference type="Proteomes" id="UP000623461">
    <property type="component" value="Unassembled WGS sequence"/>
</dbReference>
<comment type="caution">
    <text evidence="1">The sequence shown here is derived from an EMBL/GenBank/DDBJ whole genome shotgun (WGS) entry which is preliminary data.</text>
</comment>
<evidence type="ECO:0000313" key="2">
    <source>
        <dbReference type="Proteomes" id="UP000623461"/>
    </source>
</evidence>
<evidence type="ECO:0000313" key="1">
    <source>
        <dbReference type="EMBL" id="GGN02410.1"/>
    </source>
</evidence>
<organism evidence="1 2">
    <name type="scientific">Terrabacter tumescens</name>
    <dbReference type="NCBI Taxonomy" id="60443"/>
    <lineage>
        <taxon>Bacteria</taxon>
        <taxon>Bacillati</taxon>
        <taxon>Actinomycetota</taxon>
        <taxon>Actinomycetes</taxon>
        <taxon>Micrococcales</taxon>
        <taxon>Intrasporangiaceae</taxon>
        <taxon>Terrabacter</taxon>
    </lineage>
</organism>
<keyword evidence="2" id="KW-1185">Reference proteome</keyword>
<proteinExistence type="predicted"/>
<dbReference type="EMBL" id="BMNZ01000006">
    <property type="protein sequence ID" value="GGN02410.1"/>
    <property type="molecule type" value="Genomic_DNA"/>
</dbReference>
<sequence>MTFEDLPPRASQIPLTNRRVAADVIDLIIGDADREVGCVAVMVCDSEDRGIQPILLHDVPVGAAIGDLERLLEMLLPLVAARDGSVLIGRGRPQGTAPDDTERAWHQMAIDSCAAHGVGLLGYLLATADGVVRLPDPLSAAS</sequence>
<dbReference type="RefSeq" id="WP_030200121.1">
    <property type="nucleotide sequence ID" value="NZ_BMNZ01000006.1"/>
</dbReference>